<geneLocation type="plasmid" evidence="2 3">
    <name>pRgalR602a</name>
</geneLocation>
<dbReference type="EMBL" id="CP006878">
    <property type="protein sequence ID" value="AJD43517.1"/>
    <property type="molecule type" value="Genomic_DNA"/>
</dbReference>
<dbReference type="KEGG" id="rga:RGR602_PA00172"/>
<protein>
    <submittedName>
        <fullName evidence="2">Uncharacterized protein</fullName>
    </submittedName>
</protein>
<keyword evidence="2" id="KW-0614">Plasmid</keyword>
<dbReference type="HOGENOM" id="CLU_2938531_0_0_5"/>
<feature type="region of interest" description="Disordered" evidence="1">
    <location>
        <begin position="34"/>
        <end position="60"/>
    </location>
</feature>
<feature type="compositionally biased region" description="Basic and acidic residues" evidence="1">
    <location>
        <begin position="38"/>
        <end position="48"/>
    </location>
</feature>
<dbReference type="AlphaFoldDB" id="A0A0B4XAG5"/>
<name>A0A0B4XAG5_9HYPH</name>
<evidence type="ECO:0000313" key="3">
    <source>
        <dbReference type="Proteomes" id="UP000031368"/>
    </source>
</evidence>
<reference evidence="2 3" key="1">
    <citation type="submission" date="2013-11" db="EMBL/GenBank/DDBJ databases">
        <title>Complete genome sequence of Rhizobium gallicum bv. gallicum R602.</title>
        <authorList>
            <person name="Bustos P."/>
            <person name="Santamaria R.I."/>
            <person name="Lozano L."/>
            <person name="Acosta J.L."/>
            <person name="Ormeno-Orrillo E."/>
            <person name="Rogel M.A."/>
            <person name="Romero D."/>
            <person name="Cevallos M.A."/>
            <person name="Martinez-Romero E."/>
            <person name="Gonzalez V."/>
        </authorList>
    </citation>
    <scope>NUCLEOTIDE SEQUENCE [LARGE SCALE GENOMIC DNA]</scope>
    <source>
        <strain evidence="2 3">R602</strain>
        <plasmid evidence="2 3">pRgalR602a</plasmid>
    </source>
</reference>
<proteinExistence type="predicted"/>
<dbReference type="Proteomes" id="UP000031368">
    <property type="component" value="Plasmid pRgalR602a"/>
</dbReference>
<sequence length="60" mass="6328">MGRGFRWPIFLSPILPQSTSRRAQADAFCTGASAAEMKASKEGKKAEGGEPVAEQSAGCR</sequence>
<gene>
    <name evidence="2" type="ORF">RGR602_PA00172</name>
</gene>
<organism evidence="2 3">
    <name type="scientific">Rhizobium gallicum bv. gallicum R602sp</name>
    <dbReference type="NCBI Taxonomy" id="1041138"/>
    <lineage>
        <taxon>Bacteria</taxon>
        <taxon>Pseudomonadati</taxon>
        <taxon>Pseudomonadota</taxon>
        <taxon>Alphaproteobacteria</taxon>
        <taxon>Hyphomicrobiales</taxon>
        <taxon>Rhizobiaceae</taxon>
        <taxon>Rhizobium/Agrobacterium group</taxon>
        <taxon>Rhizobium</taxon>
    </lineage>
</organism>
<keyword evidence="3" id="KW-1185">Reference proteome</keyword>
<evidence type="ECO:0000313" key="2">
    <source>
        <dbReference type="EMBL" id="AJD43517.1"/>
    </source>
</evidence>
<accession>A0A0B4XAG5</accession>
<evidence type="ECO:0000256" key="1">
    <source>
        <dbReference type="SAM" id="MobiDB-lite"/>
    </source>
</evidence>